<dbReference type="Proteomes" id="UP000680038">
    <property type="component" value="Unassembled WGS sequence"/>
</dbReference>
<accession>A0A916JAA1</accession>
<evidence type="ECO:0000256" key="1">
    <source>
        <dbReference type="ARBA" id="ARBA00005168"/>
    </source>
</evidence>
<comment type="caution">
    <text evidence="8">The sequence shown here is derived from an EMBL/GenBank/DDBJ whole genome shotgun (WGS) entry which is preliminary data.</text>
</comment>
<dbReference type="PANTHER" id="PTHR10755">
    <property type="entry name" value="COPROPORPHYRINOGEN III OXIDASE, MITOCHONDRIAL"/>
    <property type="match status" value="1"/>
</dbReference>
<keyword evidence="9" id="KW-1185">Reference proteome</keyword>
<name>A0A916JAA1_9BACT</name>
<evidence type="ECO:0000256" key="2">
    <source>
        <dbReference type="ARBA" id="ARBA00010644"/>
    </source>
</evidence>
<dbReference type="GO" id="GO:0006782">
    <property type="term" value="P:protoporphyrinogen IX biosynthetic process"/>
    <property type="evidence" value="ECO:0007669"/>
    <property type="project" value="TreeGrafter"/>
</dbReference>
<evidence type="ECO:0000256" key="4">
    <source>
        <dbReference type="ARBA" id="ARBA00012869"/>
    </source>
</evidence>
<dbReference type="InterPro" id="IPR001260">
    <property type="entry name" value="Coprogen_oxidase_aer"/>
</dbReference>
<dbReference type="GO" id="GO:0005737">
    <property type="term" value="C:cytoplasm"/>
    <property type="evidence" value="ECO:0007669"/>
    <property type="project" value="TreeGrafter"/>
</dbReference>
<comment type="subunit">
    <text evidence="3">Homodimer.</text>
</comment>
<protein>
    <recommendedName>
        <fullName evidence="4">coproporphyrinogen oxidase</fullName>
        <ecNumber evidence="4">1.3.3.3</ecNumber>
    </recommendedName>
</protein>
<dbReference type="Pfam" id="PF01218">
    <property type="entry name" value="Coprogen_oxidas"/>
    <property type="match status" value="1"/>
</dbReference>
<dbReference type="Gene3D" id="3.40.1500.10">
    <property type="entry name" value="Coproporphyrinogen III oxidase, aerobic"/>
    <property type="match status" value="1"/>
</dbReference>
<evidence type="ECO:0000256" key="3">
    <source>
        <dbReference type="ARBA" id="ARBA00011738"/>
    </source>
</evidence>
<dbReference type="EC" id="1.3.3.3" evidence="4"/>
<proteinExistence type="inferred from homology"/>
<evidence type="ECO:0000256" key="7">
    <source>
        <dbReference type="ARBA" id="ARBA00023244"/>
    </source>
</evidence>
<reference evidence="8" key="1">
    <citation type="submission" date="2021-04" db="EMBL/GenBank/DDBJ databases">
        <authorList>
            <person name="Rodrigo-Torres L."/>
            <person name="Arahal R. D."/>
            <person name="Lucena T."/>
        </authorList>
    </citation>
    <scope>NUCLEOTIDE SEQUENCE</scope>
    <source>
        <strain evidence="8">CECT 9275</strain>
    </source>
</reference>
<dbReference type="EMBL" id="CAJRAF010000001">
    <property type="protein sequence ID" value="CAG4994687.1"/>
    <property type="molecule type" value="Genomic_DNA"/>
</dbReference>
<evidence type="ECO:0000313" key="9">
    <source>
        <dbReference type="Proteomes" id="UP000680038"/>
    </source>
</evidence>
<comment type="pathway">
    <text evidence="1">Porphyrin-containing compound metabolism; protoporphyrin-IX biosynthesis; protoporphyrinogen-IX from coproporphyrinogen-III (O2 route): step 1/1.</text>
</comment>
<dbReference type="AlphaFoldDB" id="A0A916JAA1"/>
<keyword evidence="7" id="KW-0627">Porphyrin biosynthesis</keyword>
<dbReference type="NCBIfam" id="NF003727">
    <property type="entry name" value="PRK05330.1"/>
    <property type="match status" value="1"/>
</dbReference>
<organism evidence="8 9">
    <name type="scientific">Dyadobacter helix</name>
    <dbReference type="NCBI Taxonomy" id="2822344"/>
    <lineage>
        <taxon>Bacteria</taxon>
        <taxon>Pseudomonadati</taxon>
        <taxon>Bacteroidota</taxon>
        <taxon>Cytophagia</taxon>
        <taxon>Cytophagales</taxon>
        <taxon>Spirosomataceae</taxon>
        <taxon>Dyadobacter</taxon>
    </lineage>
</organism>
<gene>
    <name evidence="8" type="primary">hemF</name>
    <name evidence="8" type="ORF">DYBT9275_01445</name>
</gene>
<evidence type="ECO:0000256" key="6">
    <source>
        <dbReference type="ARBA" id="ARBA00023133"/>
    </source>
</evidence>
<dbReference type="PANTHER" id="PTHR10755:SF0">
    <property type="entry name" value="OXYGEN-DEPENDENT COPROPORPHYRINOGEN-III OXIDASE, MITOCHONDRIAL"/>
    <property type="match status" value="1"/>
</dbReference>
<comment type="similarity">
    <text evidence="2">Belongs to the aerobic coproporphyrinogen-III oxidase family.</text>
</comment>
<dbReference type="InterPro" id="IPR036406">
    <property type="entry name" value="Coprogen_oxidase_aer_sf"/>
</dbReference>
<dbReference type="PRINTS" id="PR00073">
    <property type="entry name" value="COPRGNOXDASE"/>
</dbReference>
<sequence>MMARLKNVRGCLTQGYELLLRQALFTPTFTNIQVSLPRTDLSRFMKLEDIEGFFKSLQDNICHEIETADGQSVFTEDRWEHHSGGGGRTRLIQNGNVIEKGGVNYSSVRGEVHPRLRQQMNLGEGADYHFAATGVSIVMHPRNPHVPIIHMNVRYFELSNGTCWFGGGIDLTPHYVVEEDATLFHHHLKTACDQHHPAFYPKFKTWADDYFYLPHRNETRGIGGIFFDYLKPDEPGNAQQLSKEQLFQFVKSIGECFAPIYTFFMNKHRDDAITETQKQWQYLRRGRYVEFNLVWDRGTKFGLETNGRTESILMSLPPQANWEYNFVPDAGTDEARTLKLLQKGINWAG</sequence>
<dbReference type="SUPFAM" id="SSF102886">
    <property type="entry name" value="Coproporphyrinogen III oxidase"/>
    <property type="match status" value="1"/>
</dbReference>
<evidence type="ECO:0000256" key="5">
    <source>
        <dbReference type="ARBA" id="ARBA00023002"/>
    </source>
</evidence>
<dbReference type="PROSITE" id="PS01021">
    <property type="entry name" value="COPROGEN_OXIDASE"/>
    <property type="match status" value="1"/>
</dbReference>
<dbReference type="InterPro" id="IPR018375">
    <property type="entry name" value="Coprogen_oxidase_CS"/>
</dbReference>
<dbReference type="PIRSF" id="PIRSF000166">
    <property type="entry name" value="Coproporphyri_ox"/>
    <property type="match status" value="1"/>
</dbReference>
<keyword evidence="6" id="KW-0350">Heme biosynthesis</keyword>
<dbReference type="GO" id="GO:0004109">
    <property type="term" value="F:coproporphyrinogen oxidase activity"/>
    <property type="evidence" value="ECO:0007669"/>
    <property type="project" value="UniProtKB-EC"/>
</dbReference>
<keyword evidence="5 8" id="KW-0560">Oxidoreductase</keyword>
<evidence type="ECO:0000313" key="8">
    <source>
        <dbReference type="EMBL" id="CAG4994687.1"/>
    </source>
</evidence>